<gene>
    <name evidence="1" type="ORF">Tci_898103</name>
</gene>
<protein>
    <submittedName>
        <fullName evidence="1">Uncharacterized protein</fullName>
    </submittedName>
</protein>
<evidence type="ECO:0000313" key="1">
    <source>
        <dbReference type="EMBL" id="GFD26134.1"/>
    </source>
</evidence>
<name>A0A699V1N1_TANCI</name>
<proteinExistence type="predicted"/>
<organism evidence="1">
    <name type="scientific">Tanacetum cinerariifolium</name>
    <name type="common">Dalmatian daisy</name>
    <name type="synonym">Chrysanthemum cinerariifolium</name>
    <dbReference type="NCBI Taxonomy" id="118510"/>
    <lineage>
        <taxon>Eukaryota</taxon>
        <taxon>Viridiplantae</taxon>
        <taxon>Streptophyta</taxon>
        <taxon>Embryophyta</taxon>
        <taxon>Tracheophyta</taxon>
        <taxon>Spermatophyta</taxon>
        <taxon>Magnoliopsida</taxon>
        <taxon>eudicotyledons</taxon>
        <taxon>Gunneridae</taxon>
        <taxon>Pentapetalae</taxon>
        <taxon>asterids</taxon>
        <taxon>campanulids</taxon>
        <taxon>Asterales</taxon>
        <taxon>Asteraceae</taxon>
        <taxon>Asteroideae</taxon>
        <taxon>Anthemideae</taxon>
        <taxon>Anthemidinae</taxon>
        <taxon>Tanacetum</taxon>
    </lineage>
</organism>
<reference evidence="1" key="1">
    <citation type="journal article" date="2019" name="Sci. Rep.">
        <title>Draft genome of Tanacetum cinerariifolium, the natural source of mosquito coil.</title>
        <authorList>
            <person name="Yamashiro T."/>
            <person name="Shiraishi A."/>
            <person name="Satake H."/>
            <person name="Nakayama K."/>
        </authorList>
    </citation>
    <scope>NUCLEOTIDE SEQUENCE</scope>
</reference>
<dbReference type="AlphaFoldDB" id="A0A699V1N1"/>
<sequence length="84" mass="9363">MSSTSRLMREVDVRGVDNDHVDSFEEYEIIGDSILNNDGCVKDCMEMNLDDDVEKDIGDCSKNVTEKCGVVNNNMSNNVEGEIL</sequence>
<comment type="caution">
    <text evidence="1">The sequence shown here is derived from an EMBL/GenBank/DDBJ whole genome shotgun (WGS) entry which is preliminary data.</text>
</comment>
<dbReference type="EMBL" id="BKCJ011366187">
    <property type="protein sequence ID" value="GFD26134.1"/>
    <property type="molecule type" value="Genomic_DNA"/>
</dbReference>
<feature type="non-terminal residue" evidence="1">
    <location>
        <position position="84"/>
    </location>
</feature>
<accession>A0A699V1N1</accession>